<protein>
    <submittedName>
        <fullName evidence="2">Uncharacterized protein</fullName>
    </submittedName>
</protein>
<dbReference type="Proteomes" id="UP000538666">
    <property type="component" value="Unassembled WGS sequence"/>
</dbReference>
<name>A0A841JYL7_9BACT</name>
<gene>
    <name evidence="2" type="ORF">HNQ77_001477</name>
</gene>
<sequence>MNNDKKTGRTTPPPETEGGKRIEDYEVPAGRKLKPEKRFVAAKSTKLMLKQFLTNKLIYFINL</sequence>
<proteinExistence type="predicted"/>
<comment type="caution">
    <text evidence="2">The sequence shown here is derived from an EMBL/GenBank/DDBJ whole genome shotgun (WGS) entry which is preliminary data.</text>
</comment>
<accession>A0A841JYL7</accession>
<reference evidence="2 3" key="1">
    <citation type="submission" date="2020-08" db="EMBL/GenBank/DDBJ databases">
        <title>Genomic Encyclopedia of Type Strains, Phase IV (KMG-IV): sequencing the most valuable type-strain genomes for metagenomic binning, comparative biology and taxonomic classification.</title>
        <authorList>
            <person name="Goeker M."/>
        </authorList>
    </citation>
    <scope>NUCLEOTIDE SEQUENCE [LARGE SCALE GENOMIC DNA]</scope>
    <source>
        <strain evidence="2 3">DSM 103733</strain>
    </source>
</reference>
<dbReference type="AlphaFoldDB" id="A0A841JYL7"/>
<feature type="region of interest" description="Disordered" evidence="1">
    <location>
        <begin position="1"/>
        <end position="27"/>
    </location>
</feature>
<evidence type="ECO:0000256" key="1">
    <source>
        <dbReference type="SAM" id="MobiDB-lite"/>
    </source>
</evidence>
<dbReference type="EMBL" id="JACHEK010000003">
    <property type="protein sequence ID" value="MBB6143528.1"/>
    <property type="molecule type" value="Genomic_DNA"/>
</dbReference>
<organism evidence="2 3">
    <name type="scientific">Silvibacterium bohemicum</name>
    <dbReference type="NCBI Taxonomy" id="1577686"/>
    <lineage>
        <taxon>Bacteria</taxon>
        <taxon>Pseudomonadati</taxon>
        <taxon>Acidobacteriota</taxon>
        <taxon>Terriglobia</taxon>
        <taxon>Terriglobales</taxon>
        <taxon>Acidobacteriaceae</taxon>
        <taxon>Silvibacterium</taxon>
    </lineage>
</organism>
<evidence type="ECO:0000313" key="3">
    <source>
        <dbReference type="Proteomes" id="UP000538666"/>
    </source>
</evidence>
<keyword evidence="3" id="KW-1185">Reference proteome</keyword>
<evidence type="ECO:0000313" key="2">
    <source>
        <dbReference type="EMBL" id="MBB6143528.1"/>
    </source>
</evidence>